<comment type="caution">
    <text evidence="1">The sequence shown here is derived from an EMBL/GenBank/DDBJ whole genome shotgun (WGS) entry which is preliminary data.</text>
</comment>
<proteinExistence type="predicted"/>
<reference evidence="1 2" key="1">
    <citation type="journal article" date="2023" name="Science">
        <title>Complex scaffold remodeling in plant triterpene biosynthesis.</title>
        <authorList>
            <person name="De La Pena R."/>
            <person name="Hodgson H."/>
            <person name="Liu J.C."/>
            <person name="Stephenson M.J."/>
            <person name="Martin A.C."/>
            <person name="Owen C."/>
            <person name="Harkess A."/>
            <person name="Leebens-Mack J."/>
            <person name="Jimenez L.E."/>
            <person name="Osbourn A."/>
            <person name="Sattely E.S."/>
        </authorList>
    </citation>
    <scope>NUCLEOTIDE SEQUENCE [LARGE SCALE GENOMIC DNA]</scope>
    <source>
        <strain evidence="2">cv. JPN11</strain>
        <tissue evidence="1">Leaf</tissue>
    </source>
</reference>
<name>A0ACC1XQS8_MELAZ</name>
<accession>A0ACC1XQS8</accession>
<dbReference type="EMBL" id="CM051401">
    <property type="protein sequence ID" value="KAJ4713812.1"/>
    <property type="molecule type" value="Genomic_DNA"/>
</dbReference>
<gene>
    <name evidence="1" type="ORF">OWV82_015855</name>
</gene>
<evidence type="ECO:0000313" key="1">
    <source>
        <dbReference type="EMBL" id="KAJ4713812.1"/>
    </source>
</evidence>
<protein>
    <submittedName>
        <fullName evidence="1">Uncharacterized protein</fullName>
    </submittedName>
</protein>
<sequence length="436" mass="48144">MVKKIVDLQEFLWGFSIISLVFYCLRGLKKAISMASVTLINSPLSPLSSPSSCSSPDPLSWVGQFFVKQEEAQQENNNSPENVWHESYRSTVHGKISQQNPGKVLQENTEANKDLNDHNNKSEANPNILKNEGSGKSVNNLEGGIKLRKRPARLLVPENSANSELCVMERKLDRKEFEVEGRDFYLASKKGRRELMEDGYGVMVDILGDPKQAFFTVIDGHGGRAAADYVAENLGRNIVKELGNVGEEGSQLEEAIRIGYQVTDREFLSQGVSSGACAASVLLKDGEIHVANVGDCRAILSRKGLAHSLTNDHRVSREDERLRIEDAGGFVHCSNGVWRVQGSLAVSRAIGDLHLKEWIISEPEITSIPLTSDCEFLIIASDGLWDKVNEQEAVDVVSRNKNSMESCKKLVDISSSRGNMDDVTVMVINLQKFAPN</sequence>
<evidence type="ECO:0000313" key="2">
    <source>
        <dbReference type="Proteomes" id="UP001164539"/>
    </source>
</evidence>
<organism evidence="1 2">
    <name type="scientific">Melia azedarach</name>
    <name type="common">Chinaberry tree</name>
    <dbReference type="NCBI Taxonomy" id="155640"/>
    <lineage>
        <taxon>Eukaryota</taxon>
        <taxon>Viridiplantae</taxon>
        <taxon>Streptophyta</taxon>
        <taxon>Embryophyta</taxon>
        <taxon>Tracheophyta</taxon>
        <taxon>Spermatophyta</taxon>
        <taxon>Magnoliopsida</taxon>
        <taxon>eudicotyledons</taxon>
        <taxon>Gunneridae</taxon>
        <taxon>Pentapetalae</taxon>
        <taxon>rosids</taxon>
        <taxon>malvids</taxon>
        <taxon>Sapindales</taxon>
        <taxon>Meliaceae</taxon>
        <taxon>Melia</taxon>
    </lineage>
</organism>
<dbReference type="Proteomes" id="UP001164539">
    <property type="component" value="Chromosome 8"/>
</dbReference>
<keyword evidence="2" id="KW-1185">Reference proteome</keyword>